<proteinExistence type="predicted"/>
<dbReference type="InterPro" id="IPR045584">
    <property type="entry name" value="Pilin-like"/>
</dbReference>
<evidence type="ECO:0000313" key="2">
    <source>
        <dbReference type="EMBL" id="MFL2101785.1"/>
    </source>
</evidence>
<sequence>MKQKLFWNPIKLIKNQDGTTLVELIAAIGILAIVVTSFLIFFIQSSQTTQSSENITDATYLAQEEMEYLYHLSDSKTLDESIQELINHSSSANGNGLDRTFTIQSEGITFILEMKEAGAETTEDTTLIHFILKGQNQNKQLIQLESKIPFKNEVQND</sequence>
<dbReference type="SUPFAM" id="SSF54523">
    <property type="entry name" value="Pili subunits"/>
    <property type="match status" value="1"/>
</dbReference>
<name>A0ABW8UFR9_9LACT</name>
<dbReference type="Proteomes" id="UP001625374">
    <property type="component" value="Unassembled WGS sequence"/>
</dbReference>
<organism evidence="2 3">
    <name type="scientific">Marinilactibacillus psychrotolerans</name>
    <dbReference type="NCBI Taxonomy" id="191770"/>
    <lineage>
        <taxon>Bacteria</taxon>
        <taxon>Bacillati</taxon>
        <taxon>Bacillota</taxon>
        <taxon>Bacilli</taxon>
        <taxon>Lactobacillales</taxon>
        <taxon>Carnobacteriaceae</taxon>
        <taxon>Marinilactibacillus</taxon>
    </lineage>
</organism>
<dbReference type="RefSeq" id="WP_407141719.1">
    <property type="nucleotide sequence ID" value="NZ_JBGQQI010000001.1"/>
</dbReference>
<evidence type="ECO:0000256" key="1">
    <source>
        <dbReference type="SAM" id="Phobius"/>
    </source>
</evidence>
<feature type="transmembrane region" description="Helical" evidence="1">
    <location>
        <begin position="21"/>
        <end position="43"/>
    </location>
</feature>
<keyword evidence="1" id="KW-0472">Membrane</keyword>
<keyword evidence="1" id="KW-0812">Transmembrane</keyword>
<reference evidence="2 3" key="1">
    <citation type="submission" date="2024-08" db="EMBL/GenBank/DDBJ databases">
        <authorList>
            <person name="Arias E."/>
        </authorList>
    </citation>
    <scope>NUCLEOTIDE SEQUENCE [LARGE SCALE GENOMIC DNA]</scope>
    <source>
        <strain evidence="2 3">FAM 24106</strain>
    </source>
</reference>
<evidence type="ECO:0000313" key="3">
    <source>
        <dbReference type="Proteomes" id="UP001625374"/>
    </source>
</evidence>
<gene>
    <name evidence="2" type="ORF">ACEN37_00810</name>
</gene>
<dbReference type="EMBL" id="JBGQQK010000001">
    <property type="protein sequence ID" value="MFL2101785.1"/>
    <property type="molecule type" value="Genomic_DNA"/>
</dbReference>
<keyword evidence="3" id="KW-1185">Reference proteome</keyword>
<keyword evidence="1" id="KW-1133">Transmembrane helix</keyword>
<accession>A0ABW8UFR9</accession>
<protein>
    <recommendedName>
        <fullName evidence="4">Prepilin-type N-terminal cleavage/methylation domain-containing protein</fullName>
    </recommendedName>
</protein>
<comment type="caution">
    <text evidence="2">The sequence shown here is derived from an EMBL/GenBank/DDBJ whole genome shotgun (WGS) entry which is preliminary data.</text>
</comment>
<evidence type="ECO:0008006" key="4">
    <source>
        <dbReference type="Google" id="ProtNLM"/>
    </source>
</evidence>